<organism evidence="1 2">
    <name type="scientific">Vespula maculifrons</name>
    <name type="common">Eastern yellow jacket</name>
    <name type="synonym">Wasp</name>
    <dbReference type="NCBI Taxonomy" id="7453"/>
    <lineage>
        <taxon>Eukaryota</taxon>
        <taxon>Metazoa</taxon>
        <taxon>Ecdysozoa</taxon>
        <taxon>Arthropoda</taxon>
        <taxon>Hexapoda</taxon>
        <taxon>Insecta</taxon>
        <taxon>Pterygota</taxon>
        <taxon>Neoptera</taxon>
        <taxon>Endopterygota</taxon>
        <taxon>Hymenoptera</taxon>
        <taxon>Apocrita</taxon>
        <taxon>Aculeata</taxon>
        <taxon>Vespoidea</taxon>
        <taxon>Vespidae</taxon>
        <taxon>Vespinae</taxon>
        <taxon>Vespula</taxon>
    </lineage>
</organism>
<comment type="caution">
    <text evidence="1">The sequence shown here is derived from an EMBL/GenBank/DDBJ whole genome shotgun (WGS) entry which is preliminary data.</text>
</comment>
<name>A0ABD2CWH9_VESMC</name>
<accession>A0ABD2CWH9</accession>
<sequence>MVEHLFGKRKILGSNPGRGTLRPQYYLKMSSIFRTKKMPLSVLIPSLLNQLPSIVAEVAWRVRILTKSSYDRSLYNKQHLMTFSVPRLADVVHCH</sequence>
<dbReference type="EMBL" id="JAYRBN010000031">
    <property type="protein sequence ID" value="KAL2748533.1"/>
    <property type="molecule type" value="Genomic_DNA"/>
</dbReference>
<reference evidence="1 2" key="1">
    <citation type="journal article" date="2024" name="Ann. Entomol. Soc. Am.">
        <title>Genomic analyses of the southern and eastern yellowjacket wasps (Hymenoptera: Vespidae) reveal evolutionary signatures of social life.</title>
        <authorList>
            <person name="Catto M.A."/>
            <person name="Caine P.B."/>
            <person name="Orr S.E."/>
            <person name="Hunt B.G."/>
            <person name="Goodisman M.A.D."/>
        </authorList>
    </citation>
    <scope>NUCLEOTIDE SEQUENCE [LARGE SCALE GENOMIC DNA]</scope>
    <source>
        <strain evidence="1">232</strain>
        <tissue evidence="1">Head and thorax</tissue>
    </source>
</reference>
<evidence type="ECO:0000313" key="2">
    <source>
        <dbReference type="Proteomes" id="UP001607303"/>
    </source>
</evidence>
<keyword evidence="2" id="KW-1185">Reference proteome</keyword>
<proteinExistence type="predicted"/>
<dbReference type="AlphaFoldDB" id="A0ABD2CWH9"/>
<evidence type="ECO:0000313" key="1">
    <source>
        <dbReference type="EMBL" id="KAL2748533.1"/>
    </source>
</evidence>
<dbReference type="Proteomes" id="UP001607303">
    <property type="component" value="Unassembled WGS sequence"/>
</dbReference>
<gene>
    <name evidence="1" type="ORF">V1477_003176</name>
</gene>
<protein>
    <submittedName>
        <fullName evidence="1">Uncharacterized protein</fullName>
    </submittedName>
</protein>